<dbReference type="GO" id="GO:0009414">
    <property type="term" value="P:response to water deprivation"/>
    <property type="evidence" value="ECO:0007669"/>
    <property type="project" value="UniProtKB-ARBA"/>
</dbReference>
<feature type="compositionally biased region" description="Basic residues" evidence="3">
    <location>
        <begin position="91"/>
        <end position="101"/>
    </location>
</feature>
<evidence type="ECO:0000256" key="1">
    <source>
        <dbReference type="ARBA" id="ARBA00008403"/>
    </source>
</evidence>
<dbReference type="GO" id="GO:0005829">
    <property type="term" value="C:cytosol"/>
    <property type="evidence" value="ECO:0007669"/>
    <property type="project" value="TreeGrafter"/>
</dbReference>
<feature type="compositionally biased region" description="Basic and acidic residues" evidence="3">
    <location>
        <begin position="13"/>
        <end position="35"/>
    </location>
</feature>
<dbReference type="Pfam" id="PF00257">
    <property type="entry name" value="Dehydrin"/>
    <property type="match status" value="1"/>
</dbReference>
<evidence type="ECO:0000256" key="2">
    <source>
        <dbReference type="RuleBase" id="RU003995"/>
    </source>
</evidence>
<dbReference type="GO" id="GO:0016020">
    <property type="term" value="C:membrane"/>
    <property type="evidence" value="ECO:0007669"/>
    <property type="project" value="TreeGrafter"/>
</dbReference>
<evidence type="ECO:0000313" key="5">
    <source>
        <dbReference type="Proteomes" id="UP001497516"/>
    </source>
</evidence>
<feature type="compositionally biased region" description="Basic and acidic residues" evidence="3">
    <location>
        <begin position="111"/>
        <end position="133"/>
    </location>
</feature>
<feature type="compositionally biased region" description="Basic and acidic residues" evidence="3">
    <location>
        <begin position="161"/>
        <end position="196"/>
    </location>
</feature>
<dbReference type="AlphaFoldDB" id="A0AAV2EDC7"/>
<feature type="compositionally biased region" description="Low complexity" evidence="3">
    <location>
        <begin position="140"/>
        <end position="159"/>
    </location>
</feature>
<organism evidence="4 5">
    <name type="scientific">Linum trigynum</name>
    <dbReference type="NCBI Taxonomy" id="586398"/>
    <lineage>
        <taxon>Eukaryota</taxon>
        <taxon>Viridiplantae</taxon>
        <taxon>Streptophyta</taxon>
        <taxon>Embryophyta</taxon>
        <taxon>Tracheophyta</taxon>
        <taxon>Spermatophyta</taxon>
        <taxon>Magnoliopsida</taxon>
        <taxon>eudicotyledons</taxon>
        <taxon>Gunneridae</taxon>
        <taxon>Pentapetalae</taxon>
        <taxon>rosids</taxon>
        <taxon>fabids</taxon>
        <taxon>Malpighiales</taxon>
        <taxon>Linaceae</taxon>
        <taxon>Linum</taxon>
    </lineage>
</organism>
<evidence type="ECO:0008006" key="6">
    <source>
        <dbReference type="Google" id="ProtNLM"/>
    </source>
</evidence>
<reference evidence="4 5" key="1">
    <citation type="submission" date="2024-04" db="EMBL/GenBank/DDBJ databases">
        <authorList>
            <person name="Fracassetti M."/>
        </authorList>
    </citation>
    <scope>NUCLEOTIDE SEQUENCE [LARGE SCALE GENOMIC DNA]</scope>
</reference>
<dbReference type="Proteomes" id="UP001497516">
    <property type="component" value="Chromosome 4"/>
</dbReference>
<feature type="region of interest" description="Disordered" evidence="3">
    <location>
        <begin position="1"/>
        <end position="196"/>
    </location>
</feature>
<dbReference type="EMBL" id="OZ034817">
    <property type="protein sequence ID" value="CAL1383744.1"/>
    <property type="molecule type" value="Genomic_DNA"/>
</dbReference>
<dbReference type="PROSITE" id="PS00823">
    <property type="entry name" value="DEHYDRIN_2"/>
    <property type="match status" value="1"/>
</dbReference>
<dbReference type="PANTHER" id="PTHR33346:SF2">
    <property type="entry name" value="DEHYDRIN ERD14"/>
    <property type="match status" value="1"/>
</dbReference>
<accession>A0AAV2EDC7</accession>
<dbReference type="PANTHER" id="PTHR33346">
    <property type="entry name" value="DEHYDRIN XERO 2-RELATED"/>
    <property type="match status" value="1"/>
</dbReference>
<comment type="similarity">
    <text evidence="1 2">Belongs to the plant dehydrin family.</text>
</comment>
<gene>
    <name evidence="4" type="ORF">LTRI10_LOCUS25000</name>
</gene>
<keyword evidence="5" id="KW-1185">Reference proteome</keyword>
<proteinExistence type="inferred from homology"/>
<dbReference type="GO" id="GO:0009737">
    <property type="term" value="P:response to abscisic acid"/>
    <property type="evidence" value="ECO:0007669"/>
    <property type="project" value="TreeGrafter"/>
</dbReference>
<evidence type="ECO:0000256" key="3">
    <source>
        <dbReference type="SAM" id="MobiDB-lite"/>
    </source>
</evidence>
<protein>
    <recommendedName>
        <fullName evidence="6">Dehydrin</fullName>
    </recommendedName>
</protein>
<sequence length="196" mass="21699">MAEEFNKSSTVHDNVEATDRGLFDFAKKKDDEKEAGVMSAEFEEKVHVSEPVKEEEKKEEGGSLLSKLHRSGSSSSSSSSSEEEVEEEGKKIRRKKDKKKKKGEDTSVPVEKCDDVAPEEKKGFMDKIKDKLPGKKSTTAEETPVVAVAPAHPPAVAATEPEEKKGFLEKIKEKLPGYHAKGSEAEENKEKEKESH</sequence>
<name>A0AAV2EDC7_9ROSI</name>
<feature type="compositionally biased region" description="Basic and acidic residues" evidence="3">
    <location>
        <begin position="42"/>
        <end position="61"/>
    </location>
</feature>
<feature type="compositionally biased region" description="Low complexity" evidence="3">
    <location>
        <begin position="62"/>
        <end position="80"/>
    </location>
</feature>
<dbReference type="InterPro" id="IPR000167">
    <property type="entry name" value="Dehydrin"/>
</dbReference>
<dbReference type="InterPro" id="IPR030513">
    <property type="entry name" value="Dehydrin_CS"/>
</dbReference>
<evidence type="ECO:0000313" key="4">
    <source>
        <dbReference type="EMBL" id="CAL1383744.1"/>
    </source>
</evidence>
<dbReference type="GO" id="GO:0009631">
    <property type="term" value="P:cold acclimation"/>
    <property type="evidence" value="ECO:0007669"/>
    <property type="project" value="TreeGrafter"/>
</dbReference>